<proteinExistence type="predicted"/>
<dbReference type="EMBL" id="FNDN01000001">
    <property type="protein sequence ID" value="SDH11170.1"/>
    <property type="molecule type" value="Genomic_DNA"/>
</dbReference>
<dbReference type="InterPro" id="IPR003374">
    <property type="entry name" value="ApbE-like_sf"/>
</dbReference>
<keyword evidence="2" id="KW-1185">Reference proteome</keyword>
<dbReference type="SUPFAM" id="SSF143631">
    <property type="entry name" value="ApbE-like"/>
    <property type="match status" value="1"/>
</dbReference>
<reference evidence="1 2" key="1">
    <citation type="submission" date="2016-10" db="EMBL/GenBank/DDBJ databases">
        <authorList>
            <person name="de Groot N.N."/>
        </authorList>
    </citation>
    <scope>NUCLEOTIDE SEQUENCE [LARGE SCALE GENOMIC DNA]</scope>
    <source>
        <strain evidence="1 2">DSM 44892</strain>
    </source>
</reference>
<accession>A0A1G7ZSS5</accession>
<dbReference type="Pfam" id="PF02424">
    <property type="entry name" value="ApbE"/>
    <property type="match status" value="1"/>
</dbReference>
<protein>
    <submittedName>
        <fullName evidence="1">Thiamine biosynthesis lipoprotein</fullName>
    </submittedName>
</protein>
<dbReference type="InterPro" id="IPR024932">
    <property type="entry name" value="ApbE"/>
</dbReference>
<keyword evidence="1" id="KW-0449">Lipoprotein</keyword>
<evidence type="ECO:0000313" key="1">
    <source>
        <dbReference type="EMBL" id="SDH11170.1"/>
    </source>
</evidence>
<dbReference type="RefSeq" id="WP_072737915.1">
    <property type="nucleotide sequence ID" value="NZ_CP048813.1"/>
</dbReference>
<dbReference type="Proteomes" id="UP000183263">
    <property type="component" value="Unassembled WGS sequence"/>
</dbReference>
<dbReference type="Gene3D" id="3.10.520.10">
    <property type="entry name" value="ApbE-like domains"/>
    <property type="match status" value="1"/>
</dbReference>
<evidence type="ECO:0000313" key="2">
    <source>
        <dbReference type="Proteomes" id="UP000183263"/>
    </source>
</evidence>
<gene>
    <name evidence="1" type="ORF">SAMN05444695_101193</name>
</gene>
<dbReference type="AlphaFoldDB" id="A0A1G7ZSS5"/>
<sequence>MTEADRASVEWTTWGYGVRVVVTDADRLVPAENLARGYLAAVDAATNAERSDSEIAGLAAGPNRVTPLLARFVTEAMATAELTDGYLCPTPGTPDWRSIRVDGDRLDLPDGASLDLTATTRAAAADYVAEQISGLLECGVLVGLGGDIATAGTAPEGGWQIRVRDLPGDPSCQIAVPAGAAVATSSTVTPLHPDSIPLWRTASVVEKSCARAHAVASSALRRAGSAVDWVSGLGVPTRLVDQEMRIVTLSGWPAAAR</sequence>
<name>A0A1G7ZSS5_9NOCA</name>
<organism evidence="1 2">
    <name type="scientific">Rhodococcus triatomae</name>
    <dbReference type="NCBI Taxonomy" id="300028"/>
    <lineage>
        <taxon>Bacteria</taxon>
        <taxon>Bacillati</taxon>
        <taxon>Actinomycetota</taxon>
        <taxon>Actinomycetes</taxon>
        <taxon>Mycobacteriales</taxon>
        <taxon>Nocardiaceae</taxon>
        <taxon>Rhodococcus</taxon>
    </lineage>
</organism>
<dbReference type="OrthoDB" id="9778595at2"/>